<evidence type="ECO:0000256" key="2">
    <source>
        <dbReference type="ARBA" id="ARBA00012536"/>
    </source>
</evidence>
<dbReference type="CDD" id="cd03800">
    <property type="entry name" value="GT4_sucrose_synthase"/>
    <property type="match status" value="1"/>
</dbReference>
<dbReference type="Gene3D" id="3.90.1070.10">
    <property type="match status" value="1"/>
</dbReference>
<dbReference type="InterPro" id="IPR036412">
    <property type="entry name" value="HAD-like_sf"/>
</dbReference>
<organism evidence="9 10">
    <name type="scientific">Puniceicoccus vermicola</name>
    <dbReference type="NCBI Taxonomy" id="388746"/>
    <lineage>
        <taxon>Bacteria</taxon>
        <taxon>Pseudomonadati</taxon>
        <taxon>Verrucomicrobiota</taxon>
        <taxon>Opitutia</taxon>
        <taxon>Puniceicoccales</taxon>
        <taxon>Puniceicoccaceae</taxon>
        <taxon>Puniceicoccus</taxon>
    </lineage>
</organism>
<dbReference type="InterPro" id="IPR044161">
    <property type="entry name" value="SPS"/>
</dbReference>
<protein>
    <recommendedName>
        <fullName evidence="2">sucrose-phosphate synthase</fullName>
        <ecNumber evidence="2">2.4.1.14</ecNumber>
    </recommendedName>
</protein>
<comment type="caution">
    <text evidence="9">The sequence shown here is derived from an EMBL/GenBank/DDBJ whole genome shotgun (WGS) entry which is preliminary data.</text>
</comment>
<dbReference type="GO" id="GO:0046524">
    <property type="term" value="F:sucrose-phosphate synthase activity"/>
    <property type="evidence" value="ECO:0007669"/>
    <property type="project" value="UniProtKB-EC"/>
</dbReference>
<evidence type="ECO:0000313" key="9">
    <source>
        <dbReference type="EMBL" id="MBC2600285.1"/>
    </source>
</evidence>
<sequence>MSQKKGIRIALLSLHGLIRGENLELGRDEDTGGQTKYVVELARALAERPDVARVDLITRQIIDDRVSDDYAQPEESIGNNAYIIRIPFGPRRYLYKTKLWPYMEVFVDQCLNYFQRNRAVPDIIHGHYADAGYGGAQLARLLGIPFVFTGHSLGRVKKERLIESGVAQKKIESNYRITRRIEAEEFALETCSLIITSTHQEVRQQYEKYDHYIPERMEVIPPGVNLESFHPPREDDEEPEIAQKINLFFDDPSKPMIVAMARPDERKNLERLVLTYGESPQLQREANLVLIMGSRTDIREMPSGQRAVLNNILTLIDVYDLYGKVAYPKHHRSDDVPEIYRMITRNRGVFINPAMTEPFGLTLLEAAASGVPIVATNDGGPSDIIANCKNGILIDPFDTDSIEKALLRALTEPETWNEWSRTGYDNVHKYYSWQRHAERYIRDVNEVLDVFKSSPSITNRKKTRPLTGVDRIVIADIDNTLTGNDEAMREFFDLLENTETGVGFGIATGRRFEEVMRLMDEHHLPQPEVIITSVGTEMYYGKNLTPDASWRKHIDFRWEPEKVRAALDSIKGLYPQEEHEQSTYKISYGIDFSESPSVATIRRILRENGIRVKVIVSLGMFLDIIPARAGSGLCIRHMAFKWGFPLEHILVAGDSGNDEEMLAGNTLGVVVGNYSKELEKLRKYPRIFFAEKEHAAGIVEGIEYYNFLDKIQIPNDRNVEPEQSE</sequence>
<dbReference type="PANTHER" id="PTHR46039">
    <property type="entry name" value="SUCROSE-PHOSPHATE SYNTHASE 3-RELATED"/>
    <property type="match status" value="1"/>
</dbReference>
<dbReference type="PANTHER" id="PTHR46039:SF5">
    <property type="entry name" value="SUCROSE-PHOSPHATE SYNTHASE 3-RELATED"/>
    <property type="match status" value="1"/>
</dbReference>
<proteinExistence type="inferred from homology"/>
<evidence type="ECO:0000259" key="6">
    <source>
        <dbReference type="Pfam" id="PF00534"/>
    </source>
</evidence>
<dbReference type="InterPro" id="IPR012822">
    <property type="entry name" value="SucroseP_synth_GlycoTrfase_dom"/>
</dbReference>
<dbReference type="RefSeq" id="WP_185691039.1">
    <property type="nucleotide sequence ID" value="NZ_JACHVA010000009.1"/>
</dbReference>
<feature type="domain" description="Sucrose synthase first GT-B" evidence="7">
    <location>
        <begin position="8"/>
        <end position="212"/>
    </location>
</feature>
<comment type="similarity">
    <text evidence="1">Belongs to the glycosyltransferase 1 family.</text>
</comment>
<dbReference type="NCBIfam" id="TIGR02472">
    <property type="entry name" value="sucr_P_syn_N"/>
    <property type="match status" value="1"/>
</dbReference>
<dbReference type="SUPFAM" id="SSF56784">
    <property type="entry name" value="HAD-like"/>
    <property type="match status" value="1"/>
</dbReference>
<comment type="catalytic activity">
    <reaction evidence="5">
        <text>beta-D-fructose 6-phosphate + UDP-alpha-D-glucose = sucrose 6(F)-phosphate + UDP + H(+)</text>
        <dbReference type="Rhea" id="RHEA:22172"/>
        <dbReference type="ChEBI" id="CHEBI:15378"/>
        <dbReference type="ChEBI" id="CHEBI:57634"/>
        <dbReference type="ChEBI" id="CHEBI:57723"/>
        <dbReference type="ChEBI" id="CHEBI:58223"/>
        <dbReference type="ChEBI" id="CHEBI:58885"/>
        <dbReference type="EC" id="2.4.1.14"/>
    </reaction>
</comment>
<dbReference type="EMBL" id="JACHVA010000009">
    <property type="protein sequence ID" value="MBC2600285.1"/>
    <property type="molecule type" value="Genomic_DNA"/>
</dbReference>
<dbReference type="InterPro" id="IPR012821">
    <property type="entry name" value="Sucrose_P_synth_Pase-like_dom"/>
</dbReference>
<evidence type="ECO:0000256" key="5">
    <source>
        <dbReference type="ARBA" id="ARBA00047471"/>
    </source>
</evidence>
<dbReference type="Gene3D" id="3.40.50.2000">
    <property type="entry name" value="Glycogen Phosphorylase B"/>
    <property type="match status" value="2"/>
</dbReference>
<dbReference type="EC" id="2.4.1.14" evidence="2"/>
<name>A0A7X1AWU9_9BACT</name>
<dbReference type="SUPFAM" id="SSF53756">
    <property type="entry name" value="UDP-Glycosyltransferase/glycogen phosphorylase"/>
    <property type="match status" value="1"/>
</dbReference>
<feature type="domain" description="Sucrose phosphatase-like" evidence="8">
    <location>
        <begin position="471"/>
        <end position="706"/>
    </location>
</feature>
<dbReference type="Gene3D" id="3.40.50.1000">
    <property type="entry name" value="HAD superfamily/HAD-like"/>
    <property type="match status" value="1"/>
</dbReference>
<keyword evidence="4" id="KW-0808">Transferase</keyword>
<evidence type="ECO:0000256" key="1">
    <source>
        <dbReference type="ARBA" id="ARBA00006530"/>
    </source>
</evidence>
<dbReference type="NCBIfam" id="TIGR02471">
    <property type="entry name" value="sucr_syn_bact_C"/>
    <property type="match status" value="1"/>
</dbReference>
<dbReference type="AlphaFoldDB" id="A0A7X1AWU9"/>
<dbReference type="InterPro" id="IPR006380">
    <property type="entry name" value="SPP-like_dom"/>
</dbReference>
<dbReference type="NCBIfam" id="TIGR01484">
    <property type="entry name" value="HAD-SF-IIB"/>
    <property type="match status" value="1"/>
</dbReference>
<feature type="domain" description="Glycosyl transferase family 1" evidence="6">
    <location>
        <begin position="253"/>
        <end position="424"/>
    </location>
</feature>
<evidence type="ECO:0000259" key="7">
    <source>
        <dbReference type="Pfam" id="PF00862"/>
    </source>
</evidence>
<reference evidence="9 10" key="1">
    <citation type="submission" date="2020-07" db="EMBL/GenBank/DDBJ databases">
        <authorList>
            <person name="Feng X."/>
        </authorList>
    </citation>
    <scope>NUCLEOTIDE SEQUENCE [LARGE SCALE GENOMIC DNA]</scope>
    <source>
        <strain evidence="9 10">JCM14086</strain>
    </source>
</reference>
<keyword evidence="10" id="KW-1185">Reference proteome</keyword>
<dbReference type="Pfam" id="PF05116">
    <property type="entry name" value="S6PP"/>
    <property type="match status" value="1"/>
</dbReference>
<dbReference type="Proteomes" id="UP000525652">
    <property type="component" value="Unassembled WGS sequence"/>
</dbReference>
<accession>A0A7X1AWU9</accession>
<evidence type="ECO:0000256" key="4">
    <source>
        <dbReference type="ARBA" id="ARBA00022679"/>
    </source>
</evidence>
<evidence type="ECO:0000313" key="10">
    <source>
        <dbReference type="Proteomes" id="UP000525652"/>
    </source>
</evidence>
<gene>
    <name evidence="9" type="ORF">H5P30_00655</name>
</gene>
<dbReference type="GO" id="GO:0016791">
    <property type="term" value="F:phosphatase activity"/>
    <property type="evidence" value="ECO:0007669"/>
    <property type="project" value="UniProtKB-ARBA"/>
</dbReference>
<dbReference type="Pfam" id="PF00862">
    <property type="entry name" value="GT-B_Sucrose_synth"/>
    <property type="match status" value="1"/>
</dbReference>
<evidence type="ECO:0000259" key="8">
    <source>
        <dbReference type="Pfam" id="PF05116"/>
    </source>
</evidence>
<dbReference type="InterPro" id="IPR006379">
    <property type="entry name" value="HAD-SF_hydro_IIB"/>
</dbReference>
<dbReference type="Pfam" id="PF00534">
    <property type="entry name" value="Glycos_transf_1"/>
    <property type="match status" value="1"/>
</dbReference>
<dbReference type="InterPro" id="IPR001296">
    <property type="entry name" value="Glyco_trans_1"/>
</dbReference>
<evidence type="ECO:0000256" key="3">
    <source>
        <dbReference type="ARBA" id="ARBA00022676"/>
    </source>
</evidence>
<keyword evidence="3" id="KW-0328">Glycosyltransferase</keyword>
<keyword evidence="9" id="KW-0378">Hydrolase</keyword>
<dbReference type="InterPro" id="IPR000368">
    <property type="entry name" value="Sucrose_synth_GT-B1"/>
</dbReference>
<dbReference type="InterPro" id="IPR023214">
    <property type="entry name" value="HAD_sf"/>
</dbReference>